<evidence type="ECO:0000313" key="2">
    <source>
        <dbReference type="Proteomes" id="UP000008177"/>
    </source>
</evidence>
<dbReference type="Proteomes" id="UP000008177">
    <property type="component" value="Unplaced contigs"/>
</dbReference>
<reference evidence="2" key="1">
    <citation type="journal article" date="2011" name="PLoS Genet.">
        <title>Genomic analysis of the necrotrophic fungal pathogens Sclerotinia sclerotiorum and Botrytis cinerea.</title>
        <authorList>
            <person name="Amselem J."/>
            <person name="Cuomo C.A."/>
            <person name="van Kan J.A."/>
            <person name="Viaud M."/>
            <person name="Benito E.P."/>
            <person name="Couloux A."/>
            <person name="Coutinho P.M."/>
            <person name="de Vries R.P."/>
            <person name="Dyer P.S."/>
            <person name="Fillinger S."/>
            <person name="Fournier E."/>
            <person name="Gout L."/>
            <person name="Hahn M."/>
            <person name="Kohn L."/>
            <person name="Lapalu N."/>
            <person name="Plummer K.M."/>
            <person name="Pradier J.M."/>
            <person name="Quevillon E."/>
            <person name="Sharon A."/>
            <person name="Simon A."/>
            <person name="ten Have A."/>
            <person name="Tudzynski B."/>
            <person name="Tudzynski P."/>
            <person name="Wincker P."/>
            <person name="Andrew M."/>
            <person name="Anthouard V."/>
            <person name="Beever R.E."/>
            <person name="Beffa R."/>
            <person name="Benoit I."/>
            <person name="Bouzid O."/>
            <person name="Brault B."/>
            <person name="Chen Z."/>
            <person name="Choquer M."/>
            <person name="Collemare J."/>
            <person name="Cotton P."/>
            <person name="Danchin E.G."/>
            <person name="Da Silva C."/>
            <person name="Gautier A."/>
            <person name="Giraud C."/>
            <person name="Giraud T."/>
            <person name="Gonzalez C."/>
            <person name="Grossetete S."/>
            <person name="Guldener U."/>
            <person name="Henrissat B."/>
            <person name="Howlett B.J."/>
            <person name="Kodira C."/>
            <person name="Kretschmer M."/>
            <person name="Lappartient A."/>
            <person name="Leroch M."/>
            <person name="Levis C."/>
            <person name="Mauceli E."/>
            <person name="Neuveglise C."/>
            <person name="Oeser B."/>
            <person name="Pearson M."/>
            <person name="Poulain J."/>
            <person name="Poussereau N."/>
            <person name="Quesneville H."/>
            <person name="Rascle C."/>
            <person name="Schumacher J."/>
            <person name="Segurens B."/>
            <person name="Sexton A."/>
            <person name="Silva E."/>
            <person name="Sirven C."/>
            <person name="Soanes D.M."/>
            <person name="Talbot N.J."/>
            <person name="Templeton M."/>
            <person name="Yandava C."/>
            <person name="Yarden O."/>
            <person name="Zeng Q."/>
            <person name="Rollins J.A."/>
            <person name="Lebrun M.H."/>
            <person name="Dickman M."/>
        </authorList>
    </citation>
    <scope>NUCLEOTIDE SEQUENCE [LARGE SCALE GENOMIC DNA]</scope>
    <source>
        <strain evidence="2">T4</strain>
    </source>
</reference>
<sequence length="155" mass="17411">MMKYHTRSRSQPIRIHSAEFIIVIDIYSITDENIVLEALPIRIKRSTQTLRILSPKTAEPTNCNPEVTQLHQDTTQDCVCEHGINSHDINSRGGPSPTLCPPKSHCNNPSMLHFSMMRRVRSLLTSMGGCRCEVNVGIEMVICDQGNECLCFTVV</sequence>
<dbReference type="HOGENOM" id="CLU_1695220_0_0_1"/>
<proteinExistence type="predicted"/>
<evidence type="ECO:0000313" key="1">
    <source>
        <dbReference type="EMBL" id="CCD56512.1"/>
    </source>
</evidence>
<gene>
    <name evidence="1" type="ORF">BofuT4_P146810.1</name>
</gene>
<dbReference type="EMBL" id="FQ790360">
    <property type="protein sequence ID" value="CCD56512.1"/>
    <property type="molecule type" value="Genomic_DNA"/>
</dbReference>
<name>G2YY14_BOTF4</name>
<dbReference type="AlphaFoldDB" id="G2YY14"/>
<organism evidence="1 2">
    <name type="scientific">Botryotinia fuckeliana (strain T4)</name>
    <name type="common">Noble rot fungus</name>
    <name type="synonym">Botrytis cinerea</name>
    <dbReference type="NCBI Taxonomy" id="999810"/>
    <lineage>
        <taxon>Eukaryota</taxon>
        <taxon>Fungi</taxon>
        <taxon>Dikarya</taxon>
        <taxon>Ascomycota</taxon>
        <taxon>Pezizomycotina</taxon>
        <taxon>Leotiomycetes</taxon>
        <taxon>Helotiales</taxon>
        <taxon>Sclerotiniaceae</taxon>
        <taxon>Botrytis</taxon>
    </lineage>
</organism>
<accession>G2YY14</accession>
<protein>
    <submittedName>
        <fullName evidence="1">Uncharacterized protein</fullName>
    </submittedName>
</protein>
<dbReference type="InParanoid" id="G2YY14"/>